<feature type="non-terminal residue" evidence="1">
    <location>
        <position position="56"/>
    </location>
</feature>
<protein>
    <submittedName>
        <fullName evidence="1">Uncharacterized protein</fullName>
    </submittedName>
</protein>
<sequence>GGHTVPGGDLRTRHGRACRGAGSWVVVVVPTHAERETLSLRVWNNARCCWLKINAN</sequence>
<dbReference type="AlphaFoldDB" id="A0AAV7SDR1"/>
<accession>A0AAV7SDR1</accession>
<evidence type="ECO:0000313" key="1">
    <source>
        <dbReference type="EMBL" id="KAJ1162702.1"/>
    </source>
</evidence>
<proteinExistence type="predicted"/>
<name>A0AAV7SDR1_PLEWA</name>
<reference evidence="1" key="1">
    <citation type="journal article" date="2022" name="bioRxiv">
        <title>Sequencing and chromosome-scale assembly of the giantPleurodeles waltlgenome.</title>
        <authorList>
            <person name="Brown T."/>
            <person name="Elewa A."/>
            <person name="Iarovenko S."/>
            <person name="Subramanian E."/>
            <person name="Araus A.J."/>
            <person name="Petzold A."/>
            <person name="Susuki M."/>
            <person name="Suzuki K.-i.T."/>
            <person name="Hayashi T."/>
            <person name="Toyoda A."/>
            <person name="Oliveira C."/>
            <person name="Osipova E."/>
            <person name="Leigh N.D."/>
            <person name="Simon A."/>
            <person name="Yun M.H."/>
        </authorList>
    </citation>
    <scope>NUCLEOTIDE SEQUENCE</scope>
    <source>
        <strain evidence="1">20211129_DDA</strain>
        <tissue evidence="1">Liver</tissue>
    </source>
</reference>
<dbReference type="Proteomes" id="UP001066276">
    <property type="component" value="Chromosome 4_2"/>
</dbReference>
<comment type="caution">
    <text evidence="1">The sequence shown here is derived from an EMBL/GenBank/DDBJ whole genome shotgun (WGS) entry which is preliminary data.</text>
</comment>
<keyword evidence="2" id="KW-1185">Reference proteome</keyword>
<feature type="non-terminal residue" evidence="1">
    <location>
        <position position="1"/>
    </location>
</feature>
<gene>
    <name evidence="1" type="ORF">NDU88_003169</name>
</gene>
<organism evidence="1 2">
    <name type="scientific">Pleurodeles waltl</name>
    <name type="common">Iberian ribbed newt</name>
    <dbReference type="NCBI Taxonomy" id="8319"/>
    <lineage>
        <taxon>Eukaryota</taxon>
        <taxon>Metazoa</taxon>
        <taxon>Chordata</taxon>
        <taxon>Craniata</taxon>
        <taxon>Vertebrata</taxon>
        <taxon>Euteleostomi</taxon>
        <taxon>Amphibia</taxon>
        <taxon>Batrachia</taxon>
        <taxon>Caudata</taxon>
        <taxon>Salamandroidea</taxon>
        <taxon>Salamandridae</taxon>
        <taxon>Pleurodelinae</taxon>
        <taxon>Pleurodeles</taxon>
    </lineage>
</organism>
<dbReference type="EMBL" id="JANPWB010000008">
    <property type="protein sequence ID" value="KAJ1162702.1"/>
    <property type="molecule type" value="Genomic_DNA"/>
</dbReference>
<evidence type="ECO:0000313" key="2">
    <source>
        <dbReference type="Proteomes" id="UP001066276"/>
    </source>
</evidence>